<dbReference type="InterPro" id="IPR015424">
    <property type="entry name" value="PyrdxlP-dep_Trfase"/>
</dbReference>
<dbReference type="AlphaFoldDB" id="A0A6A5YSG9"/>
<dbReference type="SUPFAM" id="SSF53383">
    <property type="entry name" value="PLP-dependent transferases"/>
    <property type="match status" value="1"/>
</dbReference>
<dbReference type="Proteomes" id="UP000799770">
    <property type="component" value="Unassembled WGS sequence"/>
</dbReference>
<keyword evidence="5" id="KW-1185">Reference proteome</keyword>
<reference evidence="4" key="1">
    <citation type="journal article" date="2020" name="Stud. Mycol.">
        <title>101 Dothideomycetes genomes: a test case for predicting lifestyles and emergence of pathogens.</title>
        <authorList>
            <person name="Haridas S."/>
            <person name="Albert R."/>
            <person name="Binder M."/>
            <person name="Bloem J."/>
            <person name="Labutti K."/>
            <person name="Salamov A."/>
            <person name="Andreopoulos B."/>
            <person name="Baker S."/>
            <person name="Barry K."/>
            <person name="Bills G."/>
            <person name="Bluhm B."/>
            <person name="Cannon C."/>
            <person name="Castanera R."/>
            <person name="Culley D."/>
            <person name="Daum C."/>
            <person name="Ezra D."/>
            <person name="Gonzalez J."/>
            <person name="Henrissat B."/>
            <person name="Kuo A."/>
            <person name="Liang C."/>
            <person name="Lipzen A."/>
            <person name="Lutzoni F."/>
            <person name="Magnuson J."/>
            <person name="Mondo S."/>
            <person name="Nolan M."/>
            <person name="Ohm R."/>
            <person name="Pangilinan J."/>
            <person name="Park H.-J."/>
            <person name="Ramirez L."/>
            <person name="Alfaro M."/>
            <person name="Sun H."/>
            <person name="Tritt A."/>
            <person name="Yoshinaga Y."/>
            <person name="Zwiers L.-H."/>
            <person name="Turgeon B."/>
            <person name="Goodwin S."/>
            <person name="Spatafora J."/>
            <person name="Crous P."/>
            <person name="Grigoriev I."/>
        </authorList>
    </citation>
    <scope>NUCLEOTIDE SEQUENCE</scope>
    <source>
        <strain evidence="4">CBS 627.86</strain>
    </source>
</reference>
<sequence length="454" mass="49646">MAPSLITTQPTVQELKINVKSGHGTAAEAIEAAKARYVERNPASLKLHEEAIKSMPGGNTRTLIHTSPFPVFMKSGKDYQVTSEDGNTYTDLVGELTAALFGHSQPLIQDALISTIKDVGMNLSATTKLEYQHAALLCSRFKLDLIRFTNSGTEANLHAIQAAKHYTGKRKVVVFTGGYHGGCFSFPEDKPTINSVDQHEWVVAEYNDVADAKAKIEGSGDIAAVLVEGLQGSGPAIVGSRDFLQQVQESARKVGAIFVLDEVMTSRLAPGGIQELEGLKPDLTTLGKYLGGGITFGAFGGREDIMAIYDPRSTKGLAHSGTFNNNVLGMAAGYVGISQVYTPEVAIKANTQGDEFRKKLQALSHGTKMTVTGRGTIIGIHFLKDGKKELASYRERQDDHDLKELFWFEMMEDGFWTHKRGYIPLILGTPQEELDRFVKNVGDFLKRHERLTKL</sequence>
<dbReference type="Gene3D" id="3.40.640.10">
    <property type="entry name" value="Type I PLP-dependent aspartate aminotransferase-like (Major domain)"/>
    <property type="match status" value="1"/>
</dbReference>
<dbReference type="InterPro" id="IPR015422">
    <property type="entry name" value="PyrdxlP-dep_Trfase_small"/>
</dbReference>
<dbReference type="EMBL" id="ML977339">
    <property type="protein sequence ID" value="KAF2110105.1"/>
    <property type="molecule type" value="Genomic_DNA"/>
</dbReference>
<dbReference type="OrthoDB" id="425114at2759"/>
<proteinExistence type="inferred from homology"/>
<dbReference type="Pfam" id="PF00202">
    <property type="entry name" value="Aminotran_3"/>
    <property type="match status" value="1"/>
</dbReference>
<dbReference type="GO" id="GO:0008483">
    <property type="term" value="F:transaminase activity"/>
    <property type="evidence" value="ECO:0007669"/>
    <property type="project" value="InterPro"/>
</dbReference>
<name>A0A6A5YSG9_9PLEO</name>
<dbReference type="Gene3D" id="3.90.1150.10">
    <property type="entry name" value="Aspartate Aminotransferase, domain 1"/>
    <property type="match status" value="1"/>
</dbReference>
<evidence type="ECO:0000313" key="4">
    <source>
        <dbReference type="EMBL" id="KAF2110105.1"/>
    </source>
</evidence>
<evidence type="ECO:0000256" key="3">
    <source>
        <dbReference type="RuleBase" id="RU003560"/>
    </source>
</evidence>
<dbReference type="PANTHER" id="PTHR43713:SF3">
    <property type="entry name" value="GLUTAMATE-1-SEMIALDEHYDE 2,1-AMINOMUTASE 1, CHLOROPLASTIC-RELATED"/>
    <property type="match status" value="1"/>
</dbReference>
<organism evidence="4 5">
    <name type="scientific">Lophiotrema nucula</name>
    <dbReference type="NCBI Taxonomy" id="690887"/>
    <lineage>
        <taxon>Eukaryota</taxon>
        <taxon>Fungi</taxon>
        <taxon>Dikarya</taxon>
        <taxon>Ascomycota</taxon>
        <taxon>Pezizomycotina</taxon>
        <taxon>Dothideomycetes</taxon>
        <taxon>Pleosporomycetidae</taxon>
        <taxon>Pleosporales</taxon>
        <taxon>Lophiotremataceae</taxon>
        <taxon>Lophiotrema</taxon>
    </lineage>
</organism>
<dbReference type="GO" id="GO:0030170">
    <property type="term" value="F:pyridoxal phosphate binding"/>
    <property type="evidence" value="ECO:0007669"/>
    <property type="project" value="InterPro"/>
</dbReference>
<keyword evidence="4" id="KW-0808">Transferase</keyword>
<evidence type="ECO:0000256" key="1">
    <source>
        <dbReference type="ARBA" id="ARBA00001933"/>
    </source>
</evidence>
<gene>
    <name evidence="4" type="ORF">BDV96DRAFT_501797</name>
</gene>
<comment type="similarity">
    <text evidence="3">Belongs to the class-III pyridoxal-phosphate-dependent aminotransferase family.</text>
</comment>
<evidence type="ECO:0000256" key="2">
    <source>
        <dbReference type="ARBA" id="ARBA00022898"/>
    </source>
</evidence>
<accession>A0A6A5YSG9</accession>
<dbReference type="InterPro" id="IPR015421">
    <property type="entry name" value="PyrdxlP-dep_Trfase_major"/>
</dbReference>
<comment type="cofactor">
    <cofactor evidence="1">
        <name>pyridoxal 5'-phosphate</name>
        <dbReference type="ChEBI" id="CHEBI:597326"/>
    </cofactor>
</comment>
<dbReference type="InterPro" id="IPR005814">
    <property type="entry name" value="Aminotrans_3"/>
</dbReference>
<keyword evidence="2 3" id="KW-0663">Pyridoxal phosphate</keyword>
<dbReference type="PANTHER" id="PTHR43713">
    <property type="entry name" value="GLUTAMATE-1-SEMIALDEHYDE 2,1-AMINOMUTASE"/>
    <property type="match status" value="1"/>
</dbReference>
<protein>
    <submittedName>
        <fullName evidence="4">Pyridoxal phosphate-dependent transferase</fullName>
    </submittedName>
</protein>
<evidence type="ECO:0000313" key="5">
    <source>
        <dbReference type="Proteomes" id="UP000799770"/>
    </source>
</evidence>